<evidence type="ECO:0000256" key="4">
    <source>
        <dbReference type="ARBA" id="ARBA00022801"/>
    </source>
</evidence>
<feature type="domain" description="Inhibitor I9" evidence="9">
    <location>
        <begin position="30"/>
        <end position="115"/>
    </location>
</feature>
<evidence type="ECO:0000256" key="7">
    <source>
        <dbReference type="SAM" id="SignalP"/>
    </source>
</evidence>
<evidence type="ECO:0000259" key="9">
    <source>
        <dbReference type="Pfam" id="PF05922"/>
    </source>
</evidence>
<dbReference type="AlphaFoldDB" id="A0AAN8VS20"/>
<keyword evidence="5" id="KW-0720">Serine protease</keyword>
<dbReference type="Pfam" id="PF05922">
    <property type="entry name" value="Inhibitor_I9"/>
    <property type="match status" value="1"/>
</dbReference>
<dbReference type="InterPro" id="IPR023828">
    <property type="entry name" value="Peptidase_S8_Ser-AS"/>
</dbReference>
<feature type="chain" id="PRO_5042976968" evidence="7">
    <location>
        <begin position="27"/>
        <end position="608"/>
    </location>
</feature>
<keyword evidence="3 7" id="KW-0732">Signal</keyword>
<evidence type="ECO:0000313" key="12">
    <source>
        <dbReference type="Proteomes" id="UP001370490"/>
    </source>
</evidence>
<dbReference type="GO" id="GO:0006508">
    <property type="term" value="P:proteolysis"/>
    <property type="evidence" value="ECO:0007669"/>
    <property type="project" value="UniProtKB-KW"/>
</dbReference>
<evidence type="ECO:0000256" key="6">
    <source>
        <dbReference type="PROSITE-ProRule" id="PRU01240"/>
    </source>
</evidence>
<name>A0AAN8VS20_9MAGN</name>
<dbReference type="Gene3D" id="3.40.50.200">
    <property type="entry name" value="Peptidase S8/S53 domain"/>
    <property type="match status" value="2"/>
</dbReference>
<dbReference type="PANTHER" id="PTHR10795">
    <property type="entry name" value="PROPROTEIN CONVERTASE SUBTILISIN/KEXIN"/>
    <property type="match status" value="1"/>
</dbReference>
<evidence type="ECO:0000259" key="8">
    <source>
        <dbReference type="Pfam" id="PF00082"/>
    </source>
</evidence>
<comment type="similarity">
    <text evidence="1 6">Belongs to the peptidase S8 family.</text>
</comment>
<dbReference type="Gene3D" id="3.30.70.80">
    <property type="entry name" value="Peptidase S8 propeptide/proteinase inhibitor I9"/>
    <property type="match status" value="1"/>
</dbReference>
<dbReference type="InterPro" id="IPR045051">
    <property type="entry name" value="SBT"/>
</dbReference>
<evidence type="ECO:0000256" key="5">
    <source>
        <dbReference type="ARBA" id="ARBA00022825"/>
    </source>
</evidence>
<evidence type="ECO:0000256" key="2">
    <source>
        <dbReference type="ARBA" id="ARBA00022670"/>
    </source>
</evidence>
<comment type="caution">
    <text evidence="11">The sequence shown here is derived from an EMBL/GenBank/DDBJ whole genome shotgun (WGS) entry which is preliminary data.</text>
</comment>
<feature type="domain" description="Subtilisin-like protease fibronectin type-III" evidence="10">
    <location>
        <begin position="504"/>
        <end position="605"/>
    </location>
</feature>
<dbReference type="PROSITE" id="PS00138">
    <property type="entry name" value="SUBTILASE_SER"/>
    <property type="match status" value="1"/>
</dbReference>
<comment type="caution">
    <text evidence="6">Lacks conserved residue(s) required for the propagation of feature annotation.</text>
</comment>
<dbReference type="InterPro" id="IPR010259">
    <property type="entry name" value="S8pro/Inhibitor_I9"/>
</dbReference>
<protein>
    <submittedName>
        <fullName evidence="11">Subtilisin-like protease, fibronectin type-III domain</fullName>
    </submittedName>
</protein>
<dbReference type="InterPro" id="IPR000209">
    <property type="entry name" value="Peptidase_S8/S53_dom"/>
</dbReference>
<dbReference type="InterPro" id="IPR037045">
    <property type="entry name" value="S8pro/Inhibitor_I9_sf"/>
</dbReference>
<dbReference type="FunFam" id="3.50.30.30:FF:000005">
    <property type="entry name" value="subtilisin-like protease SBT1.5"/>
    <property type="match status" value="1"/>
</dbReference>
<dbReference type="GO" id="GO:0004252">
    <property type="term" value="F:serine-type endopeptidase activity"/>
    <property type="evidence" value="ECO:0007669"/>
    <property type="project" value="InterPro"/>
</dbReference>
<reference evidence="11 12" key="1">
    <citation type="submission" date="2023-12" db="EMBL/GenBank/DDBJ databases">
        <title>A high-quality genome assembly for Dillenia turbinata (Dilleniales).</title>
        <authorList>
            <person name="Chanderbali A."/>
        </authorList>
    </citation>
    <scope>NUCLEOTIDE SEQUENCE [LARGE SCALE GENOMIC DNA]</scope>
    <source>
        <strain evidence="11">LSX21</strain>
        <tissue evidence="11">Leaf</tissue>
    </source>
</reference>
<dbReference type="Gene3D" id="2.60.40.2310">
    <property type="match status" value="1"/>
</dbReference>
<dbReference type="Pfam" id="PF00082">
    <property type="entry name" value="Peptidase_S8"/>
    <property type="match status" value="1"/>
</dbReference>
<keyword evidence="2 11" id="KW-0645">Protease</keyword>
<dbReference type="Proteomes" id="UP001370490">
    <property type="component" value="Unassembled WGS sequence"/>
</dbReference>
<accession>A0AAN8VS20</accession>
<feature type="signal peptide" evidence="7">
    <location>
        <begin position="1"/>
        <end position="26"/>
    </location>
</feature>
<feature type="domain" description="Peptidase S8/S53" evidence="8">
    <location>
        <begin position="305"/>
        <end position="451"/>
    </location>
</feature>
<evidence type="ECO:0000256" key="3">
    <source>
        <dbReference type="ARBA" id="ARBA00022729"/>
    </source>
</evidence>
<dbReference type="InterPro" id="IPR015500">
    <property type="entry name" value="Peptidase_S8_subtilisin-rel"/>
</dbReference>
<dbReference type="SUPFAM" id="SSF52743">
    <property type="entry name" value="Subtilisin-like"/>
    <property type="match status" value="1"/>
</dbReference>
<evidence type="ECO:0000256" key="1">
    <source>
        <dbReference type="ARBA" id="ARBA00011073"/>
    </source>
</evidence>
<organism evidence="11 12">
    <name type="scientific">Dillenia turbinata</name>
    <dbReference type="NCBI Taxonomy" id="194707"/>
    <lineage>
        <taxon>Eukaryota</taxon>
        <taxon>Viridiplantae</taxon>
        <taxon>Streptophyta</taxon>
        <taxon>Embryophyta</taxon>
        <taxon>Tracheophyta</taxon>
        <taxon>Spermatophyta</taxon>
        <taxon>Magnoliopsida</taxon>
        <taxon>eudicotyledons</taxon>
        <taxon>Gunneridae</taxon>
        <taxon>Pentapetalae</taxon>
        <taxon>Dilleniales</taxon>
        <taxon>Dilleniaceae</taxon>
        <taxon>Dillenia</taxon>
    </lineage>
</organism>
<dbReference type="PROSITE" id="PS51892">
    <property type="entry name" value="SUBTILASE"/>
    <property type="match status" value="1"/>
</dbReference>
<proteinExistence type="inferred from homology"/>
<dbReference type="Pfam" id="PF17766">
    <property type="entry name" value="fn3_6"/>
    <property type="match status" value="1"/>
</dbReference>
<evidence type="ECO:0000259" key="10">
    <source>
        <dbReference type="Pfam" id="PF17766"/>
    </source>
</evidence>
<keyword evidence="12" id="KW-1185">Reference proteome</keyword>
<dbReference type="InterPro" id="IPR036852">
    <property type="entry name" value="Peptidase_S8/S53_dom_sf"/>
</dbReference>
<keyword evidence="4" id="KW-0378">Hydrolase</keyword>
<gene>
    <name evidence="11" type="ORF">RJ641_002517</name>
</gene>
<evidence type="ECO:0000313" key="11">
    <source>
        <dbReference type="EMBL" id="KAK6932893.1"/>
    </source>
</evidence>
<sequence length="608" mass="65879">MHLSSKLSIFLLLLLSLILTVAPSFAITKSYIVYLGGHSHGTDVSTADYDRVTDSHHEFLGSFLGSKAKAKAAIIYSYKRHINGFAASIEEEQAAAIAKHPSVVSVFLNQGRKLHTTHSWDFLDLEKEGAIHSSSLWKKARFGEDTIIANLDTGVWPESHSFDDNGYGPIPSKWKGKCQNDTTWGVPCNSNLTHLLTLSSQGTSLSKSLPEDKFYPLITGVQAKAANASSADAMLCKRGTLDPNKVKDKILTCLRGETARVEKGLVASLAGAAGMILCNDEPSGNEIVADAHVLPASQITYKDGVSVFAYINSTNNPLGHITTPTAQLNTKPAPFVASFSSRGPNTVTPEILKPDIAAPGVNVIAAFSEATSPTSLDFDNRRIPFNTESGTSMSCPHVSGVVGLLKTVHPDWSPSAIRSAIMTTARTRDNTVRPMLDGSFEKATPFAYGAGHVRPNRAKDPGLVYDLAVNDYLDFLCAIGYNQTMINLFATGHHKCRESASAWDFNYPSMTVPKLAGRVTLTRTIKNVGPPATYASRIRAPIGVAVSVEPSILVFDKLGAERSFSMTLEARRSIRRLHNEEEEEYAFGQLIWSDGKHYVRSPIVVSVA</sequence>
<dbReference type="EMBL" id="JBAMMX010000010">
    <property type="protein sequence ID" value="KAK6932893.1"/>
    <property type="molecule type" value="Genomic_DNA"/>
</dbReference>
<dbReference type="FunFam" id="3.30.70.80:FF:000002">
    <property type="entry name" value="Subtilisin-like protease SBT5.3"/>
    <property type="match status" value="1"/>
</dbReference>
<dbReference type="PRINTS" id="PR00723">
    <property type="entry name" value="SUBTILISIN"/>
</dbReference>
<dbReference type="InterPro" id="IPR041469">
    <property type="entry name" value="Subtilisin-like_FN3"/>
</dbReference>
<dbReference type="FunFam" id="2.60.40.2310:FF:000001">
    <property type="entry name" value="Subtilisin-like protease SBT1.5"/>
    <property type="match status" value="1"/>
</dbReference>